<dbReference type="AlphaFoldDB" id="A0A1X9NEQ9"/>
<evidence type="ECO:0000313" key="3">
    <source>
        <dbReference type="Proteomes" id="UP000193450"/>
    </source>
</evidence>
<keyword evidence="1" id="KW-0472">Membrane</keyword>
<reference evidence="2 3" key="1">
    <citation type="submission" date="2016-11" db="EMBL/GenBank/DDBJ databases">
        <title>Trade-off between light-utilization and light-protection in marine flavobacteria.</title>
        <authorList>
            <person name="Kumagai Y."/>
        </authorList>
    </citation>
    <scope>NUCLEOTIDE SEQUENCE [LARGE SCALE GENOMIC DNA]</scope>
    <source>
        <strain evidence="2 3">NBRC 107125</strain>
    </source>
</reference>
<feature type="transmembrane region" description="Helical" evidence="1">
    <location>
        <begin position="6"/>
        <end position="23"/>
    </location>
</feature>
<accession>A0A1X9NEQ9</accession>
<dbReference type="STRING" id="716816.BST96_12840"/>
<evidence type="ECO:0000313" key="2">
    <source>
        <dbReference type="EMBL" id="ARN74922.1"/>
    </source>
</evidence>
<keyword evidence="1" id="KW-1133">Transmembrane helix</keyword>
<evidence type="ECO:0000256" key="1">
    <source>
        <dbReference type="SAM" id="Phobius"/>
    </source>
</evidence>
<keyword evidence="1" id="KW-0812">Transmembrane</keyword>
<dbReference type="Proteomes" id="UP000193450">
    <property type="component" value="Chromosome"/>
</dbReference>
<proteinExistence type="predicted"/>
<protein>
    <recommendedName>
        <fullName evidence="4">DUF3301 domain-containing protein</fullName>
    </recommendedName>
</protein>
<dbReference type="KEGG" id="osg:BST96_12840"/>
<name>A0A1X9NEQ9_9GAMM</name>
<dbReference type="Pfam" id="PF11743">
    <property type="entry name" value="DUF3301"/>
    <property type="match status" value="1"/>
</dbReference>
<sequence length="106" mass="12552">MFELGDVFVGFVFIAFVMLWWNAQGVKQKALMATRDHCKRMNVQLLDDGVALKGFWFKRHNNGNLMLWRSYNFEFTSTGNERYKGQVIMLGRFVEKIQMDAYRIND</sequence>
<dbReference type="OrthoDB" id="5959530at2"/>
<dbReference type="EMBL" id="CP019343">
    <property type="protein sequence ID" value="ARN74922.1"/>
    <property type="molecule type" value="Genomic_DNA"/>
</dbReference>
<keyword evidence="3" id="KW-1185">Reference proteome</keyword>
<evidence type="ECO:0008006" key="4">
    <source>
        <dbReference type="Google" id="ProtNLM"/>
    </source>
</evidence>
<gene>
    <name evidence="2" type="ORF">BST96_12840</name>
</gene>
<organism evidence="2 3">
    <name type="scientific">Oceanicoccus sagamiensis</name>
    <dbReference type="NCBI Taxonomy" id="716816"/>
    <lineage>
        <taxon>Bacteria</taxon>
        <taxon>Pseudomonadati</taxon>
        <taxon>Pseudomonadota</taxon>
        <taxon>Gammaproteobacteria</taxon>
        <taxon>Cellvibrionales</taxon>
        <taxon>Spongiibacteraceae</taxon>
        <taxon>Oceanicoccus</taxon>
    </lineage>
</organism>
<dbReference type="InterPro" id="IPR021732">
    <property type="entry name" value="DUF3301"/>
</dbReference>
<dbReference type="RefSeq" id="WP_085759089.1">
    <property type="nucleotide sequence ID" value="NZ_CP019343.1"/>
</dbReference>